<sequence>MKISSTFLSGIHIELQVELVFSLIIITALCLFFIYAGKKVMAADPLEKPKGIVLVCETGVEMVYNYMKSIMPSQFEKSYYPYFAMLFVYLIVANLSGLIGFDAPTSNYSITLAMTLITFILIQYNAFKKKGGLTYIKELVWPPTNILSAISPLISLSMRLFGNILSGTILMGLVYQFTGWLSGMILPVNFLGPILAPVLHAYFDVFAGCIQTLVFVTLSSILIAIEAE</sequence>
<evidence type="ECO:0000256" key="5">
    <source>
        <dbReference type="ARBA" id="ARBA00022692"/>
    </source>
</evidence>
<dbReference type="HAMAP" id="MF_01393">
    <property type="entry name" value="ATP_synth_a_bact"/>
    <property type="match status" value="1"/>
</dbReference>
<dbReference type="PROSITE" id="PS00449">
    <property type="entry name" value="ATPASE_A"/>
    <property type="match status" value="1"/>
</dbReference>
<organism evidence="12 13">
    <name type="scientific">Longibaculum muris</name>
    <dbReference type="NCBI Taxonomy" id="1796628"/>
    <lineage>
        <taxon>Bacteria</taxon>
        <taxon>Bacillati</taxon>
        <taxon>Bacillota</taxon>
        <taxon>Erysipelotrichia</taxon>
        <taxon>Erysipelotrichales</taxon>
        <taxon>Coprobacillaceae</taxon>
        <taxon>Longibaculum</taxon>
    </lineage>
</organism>
<keyword evidence="9 11" id="KW-0472">Membrane</keyword>
<keyword evidence="11" id="KW-1003">Cell membrane</keyword>
<feature type="transmembrane region" description="Helical" evidence="11">
    <location>
        <begin position="201"/>
        <end position="225"/>
    </location>
</feature>
<evidence type="ECO:0000256" key="3">
    <source>
        <dbReference type="ARBA" id="ARBA00022448"/>
    </source>
</evidence>
<gene>
    <name evidence="11" type="primary">atpB</name>
    <name evidence="12" type="ORF">EDD60_11742</name>
</gene>
<evidence type="ECO:0000256" key="4">
    <source>
        <dbReference type="ARBA" id="ARBA00022547"/>
    </source>
</evidence>
<accession>A0A4R3YSC1</accession>
<dbReference type="CDD" id="cd00310">
    <property type="entry name" value="ATP-synt_Fo_a_6"/>
    <property type="match status" value="1"/>
</dbReference>
<evidence type="ECO:0000256" key="11">
    <source>
        <dbReference type="HAMAP-Rule" id="MF_01393"/>
    </source>
</evidence>
<dbReference type="InterPro" id="IPR045082">
    <property type="entry name" value="ATP_syn_F0_a_bact/chloroplast"/>
</dbReference>
<dbReference type="GO" id="GO:0042777">
    <property type="term" value="P:proton motive force-driven plasma membrane ATP synthesis"/>
    <property type="evidence" value="ECO:0007669"/>
    <property type="project" value="TreeGrafter"/>
</dbReference>
<comment type="caution">
    <text evidence="12">The sequence shown here is derived from an EMBL/GenBank/DDBJ whole genome shotgun (WGS) entry which is preliminary data.</text>
</comment>
<keyword evidence="8 11" id="KW-0406">Ion transport</keyword>
<reference evidence="12 13" key="1">
    <citation type="submission" date="2019-03" db="EMBL/GenBank/DDBJ databases">
        <title>Genomic Encyclopedia of Type Strains, Phase IV (KMG-IV): sequencing the most valuable type-strain genomes for metagenomic binning, comparative biology and taxonomic classification.</title>
        <authorList>
            <person name="Goeker M."/>
        </authorList>
    </citation>
    <scope>NUCLEOTIDE SEQUENCE [LARGE SCALE GENOMIC DNA]</scope>
    <source>
        <strain evidence="12 13">DSM 29487</strain>
    </source>
</reference>
<comment type="similarity">
    <text evidence="2 11">Belongs to the ATPase A chain family.</text>
</comment>
<name>A0A4R3YSC1_9FIRM</name>
<proteinExistence type="inferred from homology"/>
<feature type="transmembrane region" description="Helical" evidence="11">
    <location>
        <begin position="79"/>
        <end position="101"/>
    </location>
</feature>
<dbReference type="RefSeq" id="WP_066449772.1">
    <property type="nucleotide sequence ID" value="NZ_JANKBF010000007.1"/>
</dbReference>
<comment type="subcellular location">
    <subcellularLocation>
        <location evidence="11">Cell membrane</location>
        <topology evidence="11">Multi-pass membrane protein</topology>
    </subcellularLocation>
    <subcellularLocation>
        <location evidence="1">Membrane</location>
        <topology evidence="1">Multi-pass membrane protein</topology>
    </subcellularLocation>
</comment>
<evidence type="ECO:0000256" key="9">
    <source>
        <dbReference type="ARBA" id="ARBA00023136"/>
    </source>
</evidence>
<keyword evidence="7 11" id="KW-1133">Transmembrane helix</keyword>
<dbReference type="EMBL" id="SMCQ01000017">
    <property type="protein sequence ID" value="TCV95381.1"/>
    <property type="molecule type" value="Genomic_DNA"/>
</dbReference>
<dbReference type="PRINTS" id="PR00123">
    <property type="entry name" value="ATPASEA"/>
</dbReference>
<protein>
    <recommendedName>
        <fullName evidence="11">ATP synthase subunit a</fullName>
    </recommendedName>
    <alternativeName>
        <fullName evidence="11">ATP synthase F0 sector subunit a</fullName>
    </alternativeName>
    <alternativeName>
        <fullName evidence="11">F-ATPase subunit 6</fullName>
    </alternativeName>
</protein>
<feature type="transmembrane region" description="Helical" evidence="11">
    <location>
        <begin position="20"/>
        <end position="37"/>
    </location>
</feature>
<dbReference type="GO" id="GO:0005886">
    <property type="term" value="C:plasma membrane"/>
    <property type="evidence" value="ECO:0007669"/>
    <property type="project" value="UniProtKB-SubCell"/>
</dbReference>
<dbReference type="InterPro" id="IPR035908">
    <property type="entry name" value="F0_ATP_A_sf"/>
</dbReference>
<feature type="transmembrane region" description="Helical" evidence="11">
    <location>
        <begin position="160"/>
        <end position="181"/>
    </location>
</feature>
<evidence type="ECO:0000256" key="7">
    <source>
        <dbReference type="ARBA" id="ARBA00022989"/>
    </source>
</evidence>
<keyword evidence="4 11" id="KW-0138">CF(0)</keyword>
<evidence type="ECO:0000256" key="10">
    <source>
        <dbReference type="ARBA" id="ARBA00023310"/>
    </source>
</evidence>
<dbReference type="PANTHER" id="PTHR42823">
    <property type="entry name" value="ATP SYNTHASE SUBUNIT A, CHLOROPLASTIC"/>
    <property type="match status" value="1"/>
</dbReference>
<keyword evidence="13" id="KW-1185">Reference proteome</keyword>
<keyword evidence="5 11" id="KW-0812">Transmembrane</keyword>
<evidence type="ECO:0000256" key="8">
    <source>
        <dbReference type="ARBA" id="ARBA00023065"/>
    </source>
</evidence>
<dbReference type="PANTHER" id="PTHR42823:SF3">
    <property type="entry name" value="ATP SYNTHASE SUBUNIT A, CHLOROPLASTIC"/>
    <property type="match status" value="1"/>
</dbReference>
<dbReference type="GO" id="GO:0045259">
    <property type="term" value="C:proton-transporting ATP synthase complex"/>
    <property type="evidence" value="ECO:0007669"/>
    <property type="project" value="UniProtKB-KW"/>
</dbReference>
<dbReference type="GeneID" id="98916021"/>
<keyword evidence="6 11" id="KW-0375">Hydrogen ion transport</keyword>
<evidence type="ECO:0000256" key="2">
    <source>
        <dbReference type="ARBA" id="ARBA00006810"/>
    </source>
</evidence>
<keyword evidence="10 11" id="KW-0066">ATP synthesis</keyword>
<dbReference type="SUPFAM" id="SSF81336">
    <property type="entry name" value="F1F0 ATP synthase subunit A"/>
    <property type="match status" value="1"/>
</dbReference>
<dbReference type="Gene3D" id="1.20.120.220">
    <property type="entry name" value="ATP synthase, F0 complex, subunit A"/>
    <property type="match status" value="1"/>
</dbReference>
<dbReference type="InterPro" id="IPR000568">
    <property type="entry name" value="ATP_synth_F0_asu"/>
</dbReference>
<evidence type="ECO:0000313" key="13">
    <source>
        <dbReference type="Proteomes" id="UP000295515"/>
    </source>
</evidence>
<feature type="transmembrane region" description="Helical" evidence="11">
    <location>
        <begin position="107"/>
        <end position="127"/>
    </location>
</feature>
<dbReference type="Proteomes" id="UP000295515">
    <property type="component" value="Unassembled WGS sequence"/>
</dbReference>
<comment type="function">
    <text evidence="11">Key component of the proton channel; it plays a direct role in the translocation of protons across the membrane.</text>
</comment>
<keyword evidence="3 11" id="KW-0813">Transport</keyword>
<evidence type="ECO:0000256" key="1">
    <source>
        <dbReference type="ARBA" id="ARBA00004141"/>
    </source>
</evidence>
<dbReference type="GO" id="GO:0046933">
    <property type="term" value="F:proton-transporting ATP synthase activity, rotational mechanism"/>
    <property type="evidence" value="ECO:0007669"/>
    <property type="project" value="UniProtKB-UniRule"/>
</dbReference>
<evidence type="ECO:0000256" key="6">
    <source>
        <dbReference type="ARBA" id="ARBA00022781"/>
    </source>
</evidence>
<evidence type="ECO:0000313" key="12">
    <source>
        <dbReference type="EMBL" id="TCV95381.1"/>
    </source>
</evidence>
<dbReference type="Pfam" id="PF00119">
    <property type="entry name" value="ATP-synt_A"/>
    <property type="match status" value="1"/>
</dbReference>
<dbReference type="InterPro" id="IPR023011">
    <property type="entry name" value="ATP_synth_F0_asu_AS"/>
</dbReference>
<dbReference type="AlphaFoldDB" id="A0A4R3YSC1"/>